<dbReference type="GO" id="GO:0005634">
    <property type="term" value="C:nucleus"/>
    <property type="evidence" value="ECO:0007669"/>
    <property type="project" value="TreeGrafter"/>
</dbReference>
<dbReference type="OrthoDB" id="26679at2759"/>
<dbReference type="GO" id="GO:0006979">
    <property type="term" value="P:response to oxidative stress"/>
    <property type="evidence" value="ECO:0007669"/>
    <property type="project" value="TreeGrafter"/>
</dbReference>
<protein>
    <recommendedName>
        <fullName evidence="4">Oxidation resistance protein 1</fullName>
    </recommendedName>
</protein>
<name>A0A1Y1XEC6_9FUNG</name>
<organism evidence="6 7">
    <name type="scientific">Anaeromyces robustus</name>
    <dbReference type="NCBI Taxonomy" id="1754192"/>
    <lineage>
        <taxon>Eukaryota</taxon>
        <taxon>Fungi</taxon>
        <taxon>Fungi incertae sedis</taxon>
        <taxon>Chytridiomycota</taxon>
        <taxon>Chytridiomycota incertae sedis</taxon>
        <taxon>Neocallimastigomycetes</taxon>
        <taxon>Neocallimastigales</taxon>
        <taxon>Neocallimastigaceae</taxon>
        <taxon>Anaeromyces</taxon>
    </lineage>
</organism>
<dbReference type="InterPro" id="IPR006571">
    <property type="entry name" value="TLDc_dom"/>
</dbReference>
<evidence type="ECO:0000259" key="5">
    <source>
        <dbReference type="PROSITE" id="PS51886"/>
    </source>
</evidence>
<comment type="similarity">
    <text evidence="2">Belongs to the OXR1 family.</text>
</comment>
<gene>
    <name evidence="6" type="ORF">BCR32DRAFT_201222</name>
</gene>
<keyword evidence="7" id="KW-1185">Reference proteome</keyword>
<reference evidence="6 7" key="1">
    <citation type="submission" date="2016-08" db="EMBL/GenBank/DDBJ databases">
        <title>A Parts List for Fungal Cellulosomes Revealed by Comparative Genomics.</title>
        <authorList>
            <consortium name="DOE Joint Genome Institute"/>
            <person name="Haitjema C.H."/>
            <person name="Gilmore S.P."/>
            <person name="Henske J.K."/>
            <person name="Solomon K.V."/>
            <person name="De Groot R."/>
            <person name="Kuo A."/>
            <person name="Mondo S.J."/>
            <person name="Salamov A.A."/>
            <person name="Labutti K."/>
            <person name="Zhao Z."/>
            <person name="Chiniquy J."/>
            <person name="Barry K."/>
            <person name="Brewer H.M."/>
            <person name="Purvine S.O."/>
            <person name="Wright A.T."/>
            <person name="Boxma B."/>
            <person name="Van Alen T."/>
            <person name="Hackstein J.H."/>
            <person name="Baker S.E."/>
            <person name="Grigoriev I.V."/>
            <person name="O'Malley M.A."/>
        </authorList>
    </citation>
    <scope>NUCLEOTIDE SEQUENCE [LARGE SCALE GENOMIC DNA]</scope>
    <source>
        <strain evidence="6 7">S4</strain>
    </source>
</reference>
<sequence>MPSIQFIDREEQEENGVKPIIDHELTDYIRPHLPLMQRESTKWKLRYSTAQHGISLNTLYQQVKNAGPLLLAIRDTDNNIFGAYVSEAFHVSKGFYGTRECFLWKYIKGGLKMYPTSGQNEYFILSESNYIAIGGGNGCYGLYIDEDIQNGQSSECSAFFNEQLSSSVHFQILSLEVWSFEI</sequence>
<dbReference type="PROSITE" id="PS51886">
    <property type="entry name" value="TLDC"/>
    <property type="match status" value="1"/>
</dbReference>
<dbReference type="Proteomes" id="UP000193944">
    <property type="component" value="Unassembled WGS sequence"/>
</dbReference>
<comment type="subcellular location">
    <subcellularLocation>
        <location evidence="1">Mitochondrion</location>
    </subcellularLocation>
</comment>
<dbReference type="PANTHER" id="PTHR23354:SF62">
    <property type="entry name" value="MUSTARD, ISOFORM V"/>
    <property type="match status" value="1"/>
</dbReference>
<evidence type="ECO:0000313" key="6">
    <source>
        <dbReference type="EMBL" id="ORX84073.1"/>
    </source>
</evidence>
<evidence type="ECO:0000256" key="4">
    <source>
        <dbReference type="ARBA" id="ARBA00040604"/>
    </source>
</evidence>
<evidence type="ECO:0000256" key="2">
    <source>
        <dbReference type="ARBA" id="ARBA00009540"/>
    </source>
</evidence>
<reference evidence="6 7" key="2">
    <citation type="submission" date="2016-08" db="EMBL/GenBank/DDBJ databases">
        <title>Pervasive Adenine N6-methylation of Active Genes in Fungi.</title>
        <authorList>
            <consortium name="DOE Joint Genome Institute"/>
            <person name="Mondo S.J."/>
            <person name="Dannebaum R.O."/>
            <person name="Kuo R.C."/>
            <person name="Labutti K."/>
            <person name="Haridas S."/>
            <person name="Kuo A."/>
            <person name="Salamov A."/>
            <person name="Ahrendt S.R."/>
            <person name="Lipzen A."/>
            <person name="Sullivan W."/>
            <person name="Andreopoulos W.B."/>
            <person name="Clum A."/>
            <person name="Lindquist E."/>
            <person name="Daum C."/>
            <person name="Ramamoorthy G.K."/>
            <person name="Gryganskyi A."/>
            <person name="Culley D."/>
            <person name="Magnuson J.K."/>
            <person name="James T.Y."/>
            <person name="O'Malley M.A."/>
            <person name="Stajich J.E."/>
            <person name="Spatafora J.W."/>
            <person name="Visel A."/>
            <person name="Grigoriev I.V."/>
        </authorList>
    </citation>
    <scope>NUCLEOTIDE SEQUENCE [LARGE SCALE GENOMIC DNA]</scope>
    <source>
        <strain evidence="6 7">S4</strain>
    </source>
</reference>
<dbReference type="PANTHER" id="PTHR23354">
    <property type="entry name" value="NUCLEOLAR PROTEIN 7/ESTROGEN RECEPTOR COACTIVATOR-RELATED"/>
    <property type="match status" value="1"/>
</dbReference>
<dbReference type="AlphaFoldDB" id="A0A1Y1XEC6"/>
<accession>A0A1Y1XEC6</accession>
<dbReference type="Pfam" id="PF07534">
    <property type="entry name" value="TLD"/>
    <property type="match status" value="1"/>
</dbReference>
<keyword evidence="3" id="KW-0496">Mitochondrion</keyword>
<evidence type="ECO:0000256" key="3">
    <source>
        <dbReference type="ARBA" id="ARBA00023128"/>
    </source>
</evidence>
<comment type="caution">
    <text evidence="6">The sequence shown here is derived from an EMBL/GenBank/DDBJ whole genome shotgun (WGS) entry which is preliminary data.</text>
</comment>
<evidence type="ECO:0000313" key="7">
    <source>
        <dbReference type="Proteomes" id="UP000193944"/>
    </source>
</evidence>
<evidence type="ECO:0000256" key="1">
    <source>
        <dbReference type="ARBA" id="ARBA00004173"/>
    </source>
</evidence>
<dbReference type="EMBL" id="MCFG01000059">
    <property type="protein sequence ID" value="ORX84073.1"/>
    <property type="molecule type" value="Genomic_DNA"/>
</dbReference>
<feature type="domain" description="TLDc" evidence="5">
    <location>
        <begin position="19"/>
        <end position="181"/>
    </location>
</feature>
<proteinExistence type="inferred from homology"/>
<dbReference type="SMART" id="SM00584">
    <property type="entry name" value="TLDc"/>
    <property type="match status" value="1"/>
</dbReference>
<dbReference type="GO" id="GO:0005739">
    <property type="term" value="C:mitochondrion"/>
    <property type="evidence" value="ECO:0007669"/>
    <property type="project" value="UniProtKB-SubCell"/>
</dbReference>